<evidence type="ECO:0000259" key="8">
    <source>
        <dbReference type="SMART" id="SM00906"/>
    </source>
</evidence>
<gene>
    <name evidence="9" type="ORF">BFJ72_g3274</name>
</gene>
<evidence type="ECO:0000313" key="10">
    <source>
        <dbReference type="Proteomes" id="UP000283569"/>
    </source>
</evidence>
<evidence type="ECO:0000256" key="6">
    <source>
        <dbReference type="ARBA" id="ARBA00023242"/>
    </source>
</evidence>
<dbReference type="GO" id="GO:0003677">
    <property type="term" value="F:DNA binding"/>
    <property type="evidence" value="ECO:0007669"/>
    <property type="project" value="UniProtKB-KW"/>
</dbReference>
<reference evidence="9 10" key="1">
    <citation type="journal article" date="2018" name="Sci. Rep.">
        <title>Characterisation of pathogen-specific regions and novel effector candidates in Fusarium oxysporum f. sp. cepae.</title>
        <authorList>
            <person name="Armitage A.D."/>
            <person name="Taylor A."/>
            <person name="Sobczyk M.K."/>
            <person name="Baxter L."/>
            <person name="Greenfield B.P."/>
            <person name="Bates H.J."/>
            <person name="Wilson F."/>
            <person name="Jackson A.C."/>
            <person name="Ott S."/>
            <person name="Harrison R.J."/>
            <person name="Clarkson J.P."/>
        </authorList>
    </citation>
    <scope>NUCLEOTIDE SEQUENCE [LARGE SCALE GENOMIC DNA]</scope>
    <source>
        <strain evidence="9 10">Fp_A8</strain>
    </source>
</reference>
<evidence type="ECO:0000256" key="2">
    <source>
        <dbReference type="ARBA" id="ARBA00022833"/>
    </source>
</evidence>
<dbReference type="Proteomes" id="UP000283569">
    <property type="component" value="Unassembled WGS sequence"/>
</dbReference>
<evidence type="ECO:0000256" key="5">
    <source>
        <dbReference type="ARBA" id="ARBA00023163"/>
    </source>
</evidence>
<feature type="region of interest" description="Disordered" evidence="7">
    <location>
        <begin position="1524"/>
        <end position="1544"/>
    </location>
</feature>
<feature type="compositionally biased region" description="Polar residues" evidence="7">
    <location>
        <begin position="1524"/>
        <end position="1535"/>
    </location>
</feature>
<name>A0A420TW01_GIBIN</name>
<comment type="caution">
    <text evidence="9">The sequence shown here is derived from an EMBL/GenBank/DDBJ whole genome shotgun (WGS) entry which is preliminary data.</text>
</comment>
<keyword evidence="3" id="KW-0805">Transcription regulation</keyword>
<evidence type="ECO:0000256" key="3">
    <source>
        <dbReference type="ARBA" id="ARBA00023015"/>
    </source>
</evidence>
<dbReference type="CDD" id="cd12148">
    <property type="entry name" value="fungal_TF_MHR"/>
    <property type="match status" value="1"/>
</dbReference>
<dbReference type="InterPro" id="IPR007219">
    <property type="entry name" value="XnlR_reg_dom"/>
</dbReference>
<proteinExistence type="predicted"/>
<dbReference type="PANTHER" id="PTHR31313">
    <property type="entry name" value="TY1 ENHANCER ACTIVATOR"/>
    <property type="match status" value="1"/>
</dbReference>
<dbReference type="PANTHER" id="PTHR31313:SF86">
    <property type="entry name" value="ZN(2)-C6 FUNGAL-TYPE DOMAIN-CONTAINING PROTEIN"/>
    <property type="match status" value="1"/>
</dbReference>
<keyword evidence="5" id="KW-0804">Transcription</keyword>
<dbReference type="InterPro" id="IPR046541">
    <property type="entry name" value="DUF6606"/>
</dbReference>
<evidence type="ECO:0000313" key="9">
    <source>
        <dbReference type="EMBL" id="RKL45729.1"/>
    </source>
</evidence>
<keyword evidence="2" id="KW-0862">Zinc</keyword>
<accession>A0A420TW01</accession>
<dbReference type="Pfam" id="PF04082">
    <property type="entry name" value="Fungal_trans"/>
    <property type="match status" value="1"/>
</dbReference>
<sequence>MDESHLIPVQALSCTNDQLDYLFHHLILPSKLPGHDDTLASNEEFLINFVIQSLTRFGELSGEDDNAVTNHCISLLKNTLDARDSNLYLDSRSVQNSFKRLSEQADAASMYHITEQNAGLMIRRLESSYSFETFELSPTNRAAMATKGRLIREFPATATEVSAKDFNNSCFQEVLVKTLVKMSHQAVAEMQPKVRKAQQMHNEDRDTTDPRILTELLTSFLRGAGTPAEIKAVQKRTREEVSWNNSRDPWTRSPLWLLVRVGVQLTMARHPQGSQKLYKRFMVFLIAQTLQLACEKSSSSEVIHLMMAKISRRLCKLGDIEDGPWLHVIKYIVSSASRNLKERWFNIQQRNEQPLDLGVLAEFKFEEHTDFSLPELDTFLATILRRQNLSATKEFKAKPIALALGPLTLPGVNGSVNNDNISFELAAVEAWVENNLSTWLQHHLNSDQSCHGLNTLLEHYHMSAERWYTGRPERMSKMLLTLGEIWVAIDKMAVHHNPLMLKYRNEIPREVFSDLLVHSKKDMERLRQLEEYLDNSSGKLKLSALLSYGQRLSFAVEYFRQSPKPQEKKDQIERSAQIDRDKKLQQFRKLKAKYDDMQCEKVLQVEHDVEYYVHTKNKCARCALPAKAKKLKFSPHEWLLPADELEAQTSVFEMDVPVSFAVWRDATVYFLDNILKFESSSAGDYPRASFPLTTYKPLSSWCKSLRHRVQLLSEIKPHSQTHRNQKSIETSTEANVCLNNGLRFQYHDSSRNTFLSTFKPTTEISKHCTIKLPARAHALQRFMARTWLCENGETPNQAIASQSECSEYMSLGEFKALAVFPYGYRLQWMNILTQLAMPTVDFKKPETALFLLQMMLQAGPFDKDEPTRHAHTRPTEVKFGSQIIKYLSERLHIALVCIETFNAEGDHFEQVLADEQQAAILLEILIIVHNSADFQQSQGDALYGIMLDRYKITMHRSLPILVSEITPKRSSCLDMAIKRRWPDFAREGEWFLISDHWVTETTGNLQVHVSLLTGQFLVNGSRVSRHPQKYETRQEYQKLFGSATMEVMPSNLPGMSFCATKMFHGYTVHLGMQTKKGVDDLLVRLSKNGSTLDLIPSINLQGLLPDDFTDNHVHWLEDASGEVGFCHVNDPWPSMKKDIWHLRKDSDTWKLSLGKESVLVSPWSELGQRISRIFSPLQPASDLHLVLHQQSKELEVQLPKLRLEFMIRSKTSNIKSRQFRDMEVDQNQAIGTLIGLENKLVLRNSHDSQIRSVIIPEGNASCQMSTGYGVENHVEVSLDREAASRVQTYRLDPLLRRIVPNDKRTRAEEALASLGSASVRSPTAFSESTYTILSNIAQLSPKRSYYPADRREMQRVRWRNDLSYNIQDDRYGKEVRNILKKYREVQFLFPKNPVPVIDQYRSIEELVDRAILRTSVTRVSGFGAEDFTTKQDVRYASREKSKSLERSPRTVEMAYRVYNKSCTLSRPLGCDNAKPKCENCQGRAIECTYSQRTAQARPSNARIQKLEEENARLRDQLCSRSPELSSVHSDTQQVGNHLDETPNPTESTITLNIINDQTYQAKGQAASPSYHLSIGQPEGAAFHGPSSGAIHIGTARDSSRITSSDEIAKNQLLAETTRQRQLEKVNLRAGKLDFGDISPKVGMDLLSKFWNRQHYIGSIVYRPAFMRDMACNGLYYSDLLLTAMLFAGSMHTVDAAALRNTGRLNSIGRPYRIKFEQALHACGSRVLFKSEITTIQALLVVSDALFSWCNERSLSWHYLGIAISMIIDLGLHIDGPARRSSKKVSVEDTEIERRVFWATFISDKVQSIYQGRPTRLREHDNRVPIVFVDEYEELEDFHTRGYSAQPSQLDCPTYSVSTFGQLCGLSIIMDRILCALYAERSATKTADQIWQSAQSLHHDLKSWKDGLPECLRVDLNDPTSSNILPHNLSLLSLFNSLIILIYRPFLSEGHLTSASTTVAPEAFFNCVTAAIEIHQILQIYKQHFCFRTAPYFISYATYVSATIHVRMAAQKSPGSQAHACLRNCLEILSEQQTWCHAPKRTMKILLGIMNRLGVNVGKFVAIEPTSCQDGHLGQIDLSDLSEIGPDIMYQEPDVSVTQQPTPDTAVDFSNLEVSDFDIDRIIQSFVFEAPLMAQEDFAPMSQPGFNHYGTGDEALTSRDMMVFDDLFGFDSSTS</sequence>
<dbReference type="GO" id="GO:0008270">
    <property type="term" value="F:zinc ion binding"/>
    <property type="evidence" value="ECO:0007669"/>
    <property type="project" value="InterPro"/>
</dbReference>
<dbReference type="GO" id="GO:0006351">
    <property type="term" value="P:DNA-templated transcription"/>
    <property type="evidence" value="ECO:0007669"/>
    <property type="project" value="InterPro"/>
</dbReference>
<evidence type="ECO:0000256" key="1">
    <source>
        <dbReference type="ARBA" id="ARBA00022723"/>
    </source>
</evidence>
<keyword evidence="6" id="KW-0539">Nucleus</keyword>
<feature type="domain" description="Xylanolytic transcriptional activator regulatory" evidence="8">
    <location>
        <begin position="1755"/>
        <end position="1834"/>
    </location>
</feature>
<organism evidence="9 10">
    <name type="scientific">Gibberella intermedia</name>
    <name type="common">Bulb rot disease fungus</name>
    <name type="synonym">Fusarium proliferatum</name>
    <dbReference type="NCBI Taxonomy" id="948311"/>
    <lineage>
        <taxon>Eukaryota</taxon>
        <taxon>Fungi</taxon>
        <taxon>Dikarya</taxon>
        <taxon>Ascomycota</taxon>
        <taxon>Pezizomycotina</taxon>
        <taxon>Sordariomycetes</taxon>
        <taxon>Hypocreomycetidae</taxon>
        <taxon>Hypocreales</taxon>
        <taxon>Nectriaceae</taxon>
        <taxon>Fusarium</taxon>
        <taxon>Fusarium fujikuroi species complex</taxon>
    </lineage>
</organism>
<keyword evidence="4" id="KW-0238">DNA-binding</keyword>
<dbReference type="InterPro" id="IPR051615">
    <property type="entry name" value="Transcr_Regulatory_Elem"/>
</dbReference>
<dbReference type="Pfam" id="PF20255">
    <property type="entry name" value="DUF6606"/>
    <property type="match status" value="1"/>
</dbReference>
<protein>
    <recommendedName>
        <fullName evidence="8">Xylanolytic transcriptional activator regulatory domain-containing protein</fullName>
    </recommendedName>
</protein>
<dbReference type="EMBL" id="MRDB01000008">
    <property type="protein sequence ID" value="RKL45729.1"/>
    <property type="molecule type" value="Genomic_DNA"/>
</dbReference>
<dbReference type="Gene3D" id="4.10.240.10">
    <property type="entry name" value="Zn(2)-C6 fungal-type DNA-binding domain"/>
    <property type="match status" value="1"/>
</dbReference>
<dbReference type="SMART" id="SM00906">
    <property type="entry name" value="Fungal_trans"/>
    <property type="match status" value="1"/>
</dbReference>
<keyword evidence="1" id="KW-0479">Metal-binding</keyword>
<dbReference type="GO" id="GO:0000981">
    <property type="term" value="F:DNA-binding transcription factor activity, RNA polymerase II-specific"/>
    <property type="evidence" value="ECO:0007669"/>
    <property type="project" value="InterPro"/>
</dbReference>
<evidence type="ECO:0000256" key="7">
    <source>
        <dbReference type="SAM" id="MobiDB-lite"/>
    </source>
</evidence>
<dbReference type="InterPro" id="IPR036864">
    <property type="entry name" value="Zn2-C6_fun-type_DNA-bd_sf"/>
</dbReference>
<evidence type="ECO:0000256" key="4">
    <source>
        <dbReference type="ARBA" id="ARBA00023125"/>
    </source>
</evidence>